<gene>
    <name evidence="1" type="ORF">THIOM_004046</name>
</gene>
<comment type="caution">
    <text evidence="1">The sequence shown here is derived from an EMBL/GenBank/DDBJ whole genome shotgun (WGS) entry which is preliminary data.</text>
</comment>
<evidence type="ECO:0000313" key="2">
    <source>
        <dbReference type="Proteomes" id="UP000076962"/>
    </source>
</evidence>
<proteinExistence type="predicted"/>
<reference evidence="1 2" key="1">
    <citation type="submission" date="2016-05" db="EMBL/GenBank/DDBJ databases">
        <title>Single-cell genome of chain-forming Candidatus Thiomargarita nelsonii and comparison to other large sulfur-oxidizing bacteria.</title>
        <authorList>
            <person name="Winkel M."/>
            <person name="Salman V."/>
            <person name="Woyke T."/>
            <person name="Schulz-Vogt H."/>
            <person name="Richter M."/>
            <person name="Flood B."/>
            <person name="Bailey J."/>
            <person name="Amann R."/>
            <person name="Mussmann M."/>
        </authorList>
    </citation>
    <scope>NUCLEOTIDE SEQUENCE [LARGE SCALE GENOMIC DNA]</scope>
    <source>
        <strain evidence="1 2">THI036</strain>
    </source>
</reference>
<dbReference type="AlphaFoldDB" id="A0A176RX30"/>
<name>A0A176RX30_9GAMM</name>
<organism evidence="1 2">
    <name type="scientific">Candidatus Thiomargarita nelsonii</name>
    <dbReference type="NCBI Taxonomy" id="1003181"/>
    <lineage>
        <taxon>Bacteria</taxon>
        <taxon>Pseudomonadati</taxon>
        <taxon>Pseudomonadota</taxon>
        <taxon>Gammaproteobacteria</taxon>
        <taxon>Thiotrichales</taxon>
        <taxon>Thiotrichaceae</taxon>
        <taxon>Thiomargarita</taxon>
    </lineage>
</organism>
<evidence type="ECO:0000313" key="1">
    <source>
        <dbReference type="EMBL" id="OAD20266.1"/>
    </source>
</evidence>
<dbReference type="EMBL" id="LUTY01002498">
    <property type="protein sequence ID" value="OAD20266.1"/>
    <property type="molecule type" value="Genomic_DNA"/>
</dbReference>
<keyword evidence="2" id="KW-1185">Reference proteome</keyword>
<protein>
    <submittedName>
        <fullName evidence="1">Uncharacterized protein</fullName>
    </submittedName>
</protein>
<dbReference type="Proteomes" id="UP000076962">
    <property type="component" value="Unassembled WGS sequence"/>
</dbReference>
<accession>A0A176RX30</accession>
<sequence length="86" mass="9796">MAFNLINSCQSRFSRSQRSASMPLSLSLCSEGSGGNSDFFDTDTGLKIRFFEKIAEKIYPQLVRKRYRSSESRCQRCAPRGNEKCD</sequence>